<keyword evidence="1" id="KW-0812">Transmembrane</keyword>
<feature type="transmembrane region" description="Helical" evidence="1">
    <location>
        <begin position="146"/>
        <end position="166"/>
    </location>
</feature>
<sequence>MAFRRLYGKECRSIAPVFGVCALIIVILHFFILSKTNVWDDDVVFITSLFMPFLFVSMLAVGTGYYQLHSEWRTNSIYLLLSLPIRGWAVLVAKLSAVLTALMLTLAVTGISFAIILLHAIWPEFKESAEIFESFPLFLNLTANSFWIYTLLVCFVLVLIQFAYLCGQLVHRFKWLVVTGAFLAALRLVLRVSPLLSQLLLWLPDVYFGGENYDVLYLHSGPFLVLLLFTIVLTWLNGYIFQKVVEV</sequence>
<dbReference type="Proteomes" id="UP000570361">
    <property type="component" value="Unassembled WGS sequence"/>
</dbReference>
<dbReference type="AlphaFoldDB" id="A0A7W5AYF9"/>
<gene>
    <name evidence="2" type="ORF">FHS18_003147</name>
</gene>
<accession>A0A7W5AYF9</accession>
<feature type="transmembrane region" description="Helical" evidence="1">
    <location>
        <begin position="44"/>
        <end position="68"/>
    </location>
</feature>
<protein>
    <submittedName>
        <fullName evidence="2">Uncharacterized protein</fullName>
    </submittedName>
</protein>
<feature type="transmembrane region" description="Helical" evidence="1">
    <location>
        <begin position="89"/>
        <end position="122"/>
    </location>
</feature>
<dbReference type="RefSeq" id="WP_183600953.1">
    <property type="nucleotide sequence ID" value="NZ_JACHXK010000006.1"/>
</dbReference>
<name>A0A7W5AYF9_9BACL</name>
<keyword evidence="1" id="KW-0472">Membrane</keyword>
<evidence type="ECO:0000313" key="2">
    <source>
        <dbReference type="EMBL" id="MBB3111079.1"/>
    </source>
</evidence>
<dbReference type="EMBL" id="JACHXK010000006">
    <property type="protein sequence ID" value="MBB3111079.1"/>
    <property type="molecule type" value="Genomic_DNA"/>
</dbReference>
<comment type="caution">
    <text evidence="2">The sequence shown here is derived from an EMBL/GenBank/DDBJ whole genome shotgun (WGS) entry which is preliminary data.</text>
</comment>
<feature type="transmembrane region" description="Helical" evidence="1">
    <location>
        <begin position="216"/>
        <end position="236"/>
    </location>
</feature>
<keyword evidence="3" id="KW-1185">Reference proteome</keyword>
<feature type="transmembrane region" description="Helical" evidence="1">
    <location>
        <begin position="12"/>
        <end position="32"/>
    </location>
</feature>
<feature type="transmembrane region" description="Helical" evidence="1">
    <location>
        <begin position="173"/>
        <end position="196"/>
    </location>
</feature>
<evidence type="ECO:0000256" key="1">
    <source>
        <dbReference type="SAM" id="Phobius"/>
    </source>
</evidence>
<evidence type="ECO:0000313" key="3">
    <source>
        <dbReference type="Proteomes" id="UP000570361"/>
    </source>
</evidence>
<reference evidence="2 3" key="1">
    <citation type="submission" date="2020-08" db="EMBL/GenBank/DDBJ databases">
        <title>Genomic Encyclopedia of Type Strains, Phase III (KMG-III): the genomes of soil and plant-associated and newly described type strains.</title>
        <authorList>
            <person name="Whitman W."/>
        </authorList>
    </citation>
    <scope>NUCLEOTIDE SEQUENCE [LARGE SCALE GENOMIC DNA]</scope>
    <source>
        <strain evidence="2 3">CECT 5862</strain>
    </source>
</reference>
<organism evidence="2 3">
    <name type="scientific">Paenibacillus phyllosphaerae</name>
    <dbReference type="NCBI Taxonomy" id="274593"/>
    <lineage>
        <taxon>Bacteria</taxon>
        <taxon>Bacillati</taxon>
        <taxon>Bacillota</taxon>
        <taxon>Bacilli</taxon>
        <taxon>Bacillales</taxon>
        <taxon>Paenibacillaceae</taxon>
        <taxon>Paenibacillus</taxon>
    </lineage>
</organism>
<keyword evidence="1" id="KW-1133">Transmembrane helix</keyword>
<proteinExistence type="predicted"/>